<feature type="transmembrane region" description="Helical" evidence="1">
    <location>
        <begin position="127"/>
        <end position="146"/>
    </location>
</feature>
<evidence type="ECO:0000259" key="2">
    <source>
        <dbReference type="Pfam" id="PF02517"/>
    </source>
</evidence>
<proteinExistence type="predicted"/>
<dbReference type="EC" id="3.4.-.-" evidence="3"/>
<dbReference type="GO" id="GO:0004175">
    <property type="term" value="F:endopeptidase activity"/>
    <property type="evidence" value="ECO:0007669"/>
    <property type="project" value="UniProtKB-ARBA"/>
</dbReference>
<dbReference type="InterPro" id="IPR052710">
    <property type="entry name" value="CAAX_protease"/>
</dbReference>
<dbReference type="EMBL" id="JBHSWU010000855">
    <property type="protein sequence ID" value="MFC6726046.1"/>
    <property type="molecule type" value="Genomic_DNA"/>
</dbReference>
<comment type="caution">
    <text evidence="3">The sequence shown here is derived from an EMBL/GenBank/DDBJ whole genome shotgun (WGS) entry which is preliminary data.</text>
</comment>
<evidence type="ECO:0000313" key="3">
    <source>
        <dbReference type="EMBL" id="MFC6726046.1"/>
    </source>
</evidence>
<keyword evidence="4" id="KW-1185">Reference proteome</keyword>
<feature type="transmembrane region" description="Helical" evidence="1">
    <location>
        <begin position="34"/>
        <end position="55"/>
    </location>
</feature>
<feature type="domain" description="CAAX prenyl protease 2/Lysostaphin resistance protein A-like" evidence="2">
    <location>
        <begin position="35"/>
        <end position="131"/>
    </location>
</feature>
<name>A0ABD5S3F9_9EURY</name>
<sequence length="156" mass="16328">GALGIVVAAGMVVQASGADPASNQTAQLGTNFPVLLLVLIPASFLIIGPCEELLFRGIVQRRFREAFSPPVAVVLGATLFAAIHFIALNGTPSARLTTISILFFPSLVFGATYEYTGNLVVPSLIHGAYDATLFAVLYVAVRFAGIQPSFFGVLGT</sequence>
<dbReference type="PANTHER" id="PTHR36435:SF1">
    <property type="entry name" value="CAAX AMINO TERMINAL PROTEASE FAMILY PROTEIN"/>
    <property type="match status" value="1"/>
</dbReference>
<evidence type="ECO:0000256" key="1">
    <source>
        <dbReference type="SAM" id="Phobius"/>
    </source>
</evidence>
<accession>A0ABD5S3F9</accession>
<gene>
    <name evidence="3" type="ORF">ACFQE1_17085</name>
</gene>
<keyword evidence="1" id="KW-0812">Transmembrane</keyword>
<feature type="non-terminal residue" evidence="3">
    <location>
        <position position="1"/>
    </location>
</feature>
<keyword evidence="1" id="KW-0472">Membrane</keyword>
<dbReference type="GO" id="GO:0080120">
    <property type="term" value="P:CAAX-box protein maturation"/>
    <property type="evidence" value="ECO:0007669"/>
    <property type="project" value="UniProtKB-ARBA"/>
</dbReference>
<evidence type="ECO:0000313" key="4">
    <source>
        <dbReference type="Proteomes" id="UP001596328"/>
    </source>
</evidence>
<feature type="transmembrane region" description="Helical" evidence="1">
    <location>
        <begin position="94"/>
        <end position="115"/>
    </location>
</feature>
<dbReference type="Pfam" id="PF02517">
    <property type="entry name" value="Rce1-like"/>
    <property type="match status" value="1"/>
</dbReference>
<dbReference type="InterPro" id="IPR003675">
    <property type="entry name" value="Rce1/LyrA-like_dom"/>
</dbReference>
<dbReference type="PANTHER" id="PTHR36435">
    <property type="entry name" value="SLR1288 PROTEIN"/>
    <property type="match status" value="1"/>
</dbReference>
<feature type="transmembrane region" description="Helical" evidence="1">
    <location>
        <begin position="67"/>
        <end position="88"/>
    </location>
</feature>
<protein>
    <submittedName>
        <fullName evidence="3">CPBP family intramembrane glutamic endopeptidase</fullName>
        <ecNumber evidence="3">3.4.-.-</ecNumber>
    </submittedName>
</protein>
<dbReference type="Proteomes" id="UP001596328">
    <property type="component" value="Unassembled WGS sequence"/>
</dbReference>
<keyword evidence="1" id="KW-1133">Transmembrane helix</keyword>
<keyword evidence="3" id="KW-0378">Hydrolase</keyword>
<dbReference type="AlphaFoldDB" id="A0ABD5S3F9"/>
<organism evidence="3 4">
    <name type="scientific">Halobium palmae</name>
    <dbReference type="NCBI Taxonomy" id="1776492"/>
    <lineage>
        <taxon>Archaea</taxon>
        <taxon>Methanobacteriati</taxon>
        <taxon>Methanobacteriota</taxon>
        <taxon>Stenosarchaea group</taxon>
        <taxon>Halobacteria</taxon>
        <taxon>Halobacteriales</taxon>
        <taxon>Haloferacaceae</taxon>
        <taxon>Halobium</taxon>
    </lineage>
</organism>
<reference evidence="3 4" key="1">
    <citation type="journal article" date="2019" name="Int. J. Syst. Evol. Microbiol.">
        <title>The Global Catalogue of Microorganisms (GCM) 10K type strain sequencing project: providing services to taxonomists for standard genome sequencing and annotation.</title>
        <authorList>
            <consortium name="The Broad Institute Genomics Platform"/>
            <consortium name="The Broad Institute Genome Sequencing Center for Infectious Disease"/>
            <person name="Wu L."/>
            <person name="Ma J."/>
        </authorList>
    </citation>
    <scope>NUCLEOTIDE SEQUENCE [LARGE SCALE GENOMIC DNA]</scope>
    <source>
        <strain evidence="3 4">NBRC 111368</strain>
    </source>
</reference>